<dbReference type="PANTHER" id="PTHR10974:SF1">
    <property type="entry name" value="FI08016P-RELATED"/>
    <property type="match status" value="1"/>
</dbReference>
<keyword evidence="1" id="KW-1133">Transmembrane helix</keyword>
<sequence>MFRRVPSRRAFLKGILIADLLILPFLILLLSRRNTPPNFIVEHPYFLYDLDLSEPRNSGQKCVLPRVHPFHPSIWNYFSPPKDIICKSRKPDLTYISIEGILKFNATELERNGYTVGKNLNCRWSVVLRAGANEDDDDKVVYGSESSLPPNGTFLPSDREVFQVQCWNFAGLSVYDKLHFRVRNFTQPNHELSNLKNPINVLIFGLDSMSRLGFMRLLPRTYKYLTENLHMTVFRGMNKVGDNTYPNLIALLTGHKAYGGGLPDESEGFDEWPLIWGNYSSAGYNTMWAEDFPQYGLFNYLAKGFRRPPTDHYLRPFWLALEESTLLKFSSHMCYGTQPKHILQMEYVREFVSKYHASKRPYFAFSFLAELSHEYLSRVASADGQFEEFFQFLHQGEYLQNTVLFVMSDHGHRFDAIRATQVGHIEERMPFFAIYIPKTISSTQPEVTKVLLENSGRLITPFDTHATLADLLNFAKDGHTLGATLSPPETLGQSLFKEVPTSRTCEQASIPVNYCTCESESPIPETDDRVVLAATATIRHINELLKDGGSTILAGCATLSLKVIRTAHLVKTAEEPNNDSGSKIRVVVEAEPSGGIFEATTLVRDTDAEVLVDVSRINPYGDQSNCIKHVILRKYCYCLEHKKNGTSNSDNSETS</sequence>
<comment type="caution">
    <text evidence="2">The sequence shown here is derived from an EMBL/GenBank/DDBJ whole genome shotgun (WGS) entry which is preliminary data.</text>
</comment>
<dbReference type="InterPro" id="IPR004245">
    <property type="entry name" value="DUF229"/>
</dbReference>
<evidence type="ECO:0000256" key="1">
    <source>
        <dbReference type="SAM" id="Phobius"/>
    </source>
</evidence>
<dbReference type="AlphaFoldDB" id="A0AAV1Z6H8"/>
<dbReference type="Gene3D" id="3.40.720.10">
    <property type="entry name" value="Alkaline Phosphatase, subunit A"/>
    <property type="match status" value="1"/>
</dbReference>
<feature type="transmembrane region" description="Helical" evidence="1">
    <location>
        <begin position="12"/>
        <end position="30"/>
    </location>
</feature>
<keyword evidence="3" id="KW-1185">Reference proteome</keyword>
<dbReference type="CDD" id="cd16021">
    <property type="entry name" value="ALP_like"/>
    <property type="match status" value="1"/>
</dbReference>
<dbReference type="Proteomes" id="UP001497382">
    <property type="component" value="Unassembled WGS sequence"/>
</dbReference>
<reference evidence="2 3" key="1">
    <citation type="submission" date="2024-04" db="EMBL/GenBank/DDBJ databases">
        <authorList>
            <person name="Rising A."/>
            <person name="Reimegard J."/>
            <person name="Sonavane S."/>
            <person name="Akerstrom W."/>
            <person name="Nylinder S."/>
            <person name="Hedman E."/>
            <person name="Kallberg Y."/>
        </authorList>
    </citation>
    <scope>NUCLEOTIDE SEQUENCE [LARGE SCALE GENOMIC DNA]</scope>
</reference>
<name>A0AAV1Z6H8_9ARAC</name>
<keyword evidence="1" id="KW-0472">Membrane</keyword>
<dbReference type="PANTHER" id="PTHR10974">
    <property type="entry name" value="FI08016P-RELATED"/>
    <property type="match status" value="1"/>
</dbReference>
<proteinExistence type="predicted"/>
<evidence type="ECO:0000313" key="2">
    <source>
        <dbReference type="EMBL" id="CAL1266960.1"/>
    </source>
</evidence>
<organism evidence="2 3">
    <name type="scientific">Larinioides sclopetarius</name>
    <dbReference type="NCBI Taxonomy" id="280406"/>
    <lineage>
        <taxon>Eukaryota</taxon>
        <taxon>Metazoa</taxon>
        <taxon>Ecdysozoa</taxon>
        <taxon>Arthropoda</taxon>
        <taxon>Chelicerata</taxon>
        <taxon>Arachnida</taxon>
        <taxon>Araneae</taxon>
        <taxon>Araneomorphae</taxon>
        <taxon>Entelegynae</taxon>
        <taxon>Araneoidea</taxon>
        <taxon>Araneidae</taxon>
        <taxon>Larinioides</taxon>
    </lineage>
</organism>
<dbReference type="InterPro" id="IPR017850">
    <property type="entry name" value="Alkaline_phosphatase_core_sf"/>
</dbReference>
<dbReference type="SUPFAM" id="SSF53649">
    <property type="entry name" value="Alkaline phosphatase-like"/>
    <property type="match status" value="1"/>
</dbReference>
<dbReference type="GO" id="GO:0005615">
    <property type="term" value="C:extracellular space"/>
    <property type="evidence" value="ECO:0007669"/>
    <property type="project" value="TreeGrafter"/>
</dbReference>
<keyword evidence="1" id="KW-0812">Transmembrane</keyword>
<dbReference type="Pfam" id="PF02995">
    <property type="entry name" value="DUF229"/>
    <property type="match status" value="1"/>
</dbReference>
<dbReference type="FunFam" id="3.40.720.10:FF:000017">
    <property type="entry name" value="Predicted protein"/>
    <property type="match status" value="1"/>
</dbReference>
<protein>
    <submittedName>
        <fullName evidence="2">Uncharacterized protein</fullName>
    </submittedName>
</protein>
<evidence type="ECO:0000313" key="3">
    <source>
        <dbReference type="Proteomes" id="UP001497382"/>
    </source>
</evidence>
<dbReference type="EMBL" id="CAXIEN010000025">
    <property type="protein sequence ID" value="CAL1266960.1"/>
    <property type="molecule type" value="Genomic_DNA"/>
</dbReference>
<accession>A0AAV1Z6H8</accession>
<gene>
    <name evidence="2" type="ORF">LARSCL_LOCUS3376</name>
</gene>